<dbReference type="PROSITE" id="PS50156">
    <property type="entry name" value="SSD"/>
    <property type="match status" value="1"/>
</dbReference>
<dbReference type="PANTHER" id="PTHR33406">
    <property type="entry name" value="MEMBRANE PROTEIN MJ1562-RELATED"/>
    <property type="match status" value="1"/>
</dbReference>
<dbReference type="GO" id="GO:0005886">
    <property type="term" value="C:plasma membrane"/>
    <property type="evidence" value="ECO:0007669"/>
    <property type="project" value="UniProtKB-SubCell"/>
</dbReference>
<keyword evidence="5 7" id="KW-0472">Membrane</keyword>
<feature type="transmembrane region" description="Helical" evidence="7">
    <location>
        <begin position="539"/>
        <end position="556"/>
    </location>
</feature>
<evidence type="ECO:0000256" key="2">
    <source>
        <dbReference type="ARBA" id="ARBA00022475"/>
    </source>
</evidence>
<accession>A0A6G4U4E4</accession>
<gene>
    <name evidence="9" type="ORF">G5C51_24435</name>
</gene>
<feature type="transmembrane region" description="Helical" evidence="7">
    <location>
        <begin position="296"/>
        <end position="321"/>
    </location>
</feature>
<evidence type="ECO:0000259" key="8">
    <source>
        <dbReference type="PROSITE" id="PS50156"/>
    </source>
</evidence>
<reference evidence="9 10" key="1">
    <citation type="submission" date="2020-02" db="EMBL/GenBank/DDBJ databases">
        <title>Whole-genome analyses of novel actinobacteria.</title>
        <authorList>
            <person name="Sahin N."/>
        </authorList>
    </citation>
    <scope>NUCLEOTIDE SEQUENCE [LARGE SCALE GENOMIC DNA]</scope>
    <source>
        <strain evidence="9 10">A7024</strain>
    </source>
</reference>
<feature type="transmembrane region" description="Helical" evidence="7">
    <location>
        <begin position="171"/>
        <end position="188"/>
    </location>
</feature>
<name>A0A6G4U4E4_9ACTN</name>
<comment type="subcellular location">
    <subcellularLocation>
        <location evidence="1">Cell membrane</location>
        <topology evidence="1">Multi-pass membrane protein</topology>
    </subcellularLocation>
</comment>
<evidence type="ECO:0000256" key="3">
    <source>
        <dbReference type="ARBA" id="ARBA00022692"/>
    </source>
</evidence>
<protein>
    <submittedName>
        <fullName evidence="9">MMPL family transporter</fullName>
    </submittedName>
</protein>
<evidence type="ECO:0000256" key="5">
    <source>
        <dbReference type="ARBA" id="ARBA00023136"/>
    </source>
</evidence>
<comment type="caution">
    <text evidence="9">The sequence shown here is derived from an EMBL/GenBank/DDBJ whole genome shotgun (WGS) entry which is preliminary data.</text>
</comment>
<feature type="transmembrane region" description="Helical" evidence="7">
    <location>
        <begin position="195"/>
        <end position="215"/>
    </location>
</feature>
<feature type="transmembrane region" description="Helical" evidence="7">
    <location>
        <begin position="264"/>
        <end position="284"/>
    </location>
</feature>
<feature type="transmembrane region" description="Helical" evidence="7">
    <location>
        <begin position="20"/>
        <end position="39"/>
    </location>
</feature>
<evidence type="ECO:0000256" key="7">
    <source>
        <dbReference type="SAM" id="Phobius"/>
    </source>
</evidence>
<dbReference type="AlphaFoldDB" id="A0A6G4U4E4"/>
<evidence type="ECO:0000256" key="6">
    <source>
        <dbReference type="SAM" id="MobiDB-lite"/>
    </source>
</evidence>
<evidence type="ECO:0000256" key="1">
    <source>
        <dbReference type="ARBA" id="ARBA00004651"/>
    </source>
</evidence>
<feature type="compositionally biased region" description="Basic and acidic residues" evidence="6">
    <location>
        <begin position="699"/>
        <end position="710"/>
    </location>
</feature>
<feature type="domain" description="SSD" evidence="8">
    <location>
        <begin position="188"/>
        <end position="320"/>
    </location>
</feature>
<keyword evidence="3 7" id="KW-0812">Transmembrane</keyword>
<evidence type="ECO:0000313" key="9">
    <source>
        <dbReference type="EMBL" id="NGN67044.1"/>
    </source>
</evidence>
<feature type="transmembrane region" description="Helical" evidence="7">
    <location>
        <begin position="647"/>
        <end position="669"/>
    </location>
</feature>
<feature type="transmembrane region" description="Helical" evidence="7">
    <location>
        <begin position="618"/>
        <end position="641"/>
    </location>
</feature>
<keyword evidence="4 7" id="KW-1133">Transmembrane helix</keyword>
<organism evidence="9 10">
    <name type="scientific">Streptomyces coryli</name>
    <dbReference type="NCBI Taxonomy" id="1128680"/>
    <lineage>
        <taxon>Bacteria</taxon>
        <taxon>Bacillati</taxon>
        <taxon>Actinomycetota</taxon>
        <taxon>Actinomycetes</taxon>
        <taxon>Kitasatosporales</taxon>
        <taxon>Streptomycetaceae</taxon>
        <taxon>Streptomyces</taxon>
    </lineage>
</organism>
<feature type="transmembrane region" description="Helical" evidence="7">
    <location>
        <begin position="221"/>
        <end position="243"/>
    </location>
</feature>
<feature type="transmembrane region" description="Helical" evidence="7">
    <location>
        <begin position="509"/>
        <end position="527"/>
    </location>
</feature>
<dbReference type="InterPro" id="IPR000731">
    <property type="entry name" value="SSD"/>
</dbReference>
<dbReference type="PANTHER" id="PTHR33406:SF13">
    <property type="entry name" value="MEMBRANE PROTEIN YDFJ"/>
    <property type="match status" value="1"/>
</dbReference>
<dbReference type="EMBL" id="JAAKZV010000122">
    <property type="protein sequence ID" value="NGN67044.1"/>
    <property type="molecule type" value="Genomic_DNA"/>
</dbReference>
<keyword evidence="2" id="KW-1003">Cell membrane</keyword>
<keyword evidence="10" id="KW-1185">Reference proteome</keyword>
<feature type="transmembrane region" description="Helical" evidence="7">
    <location>
        <begin position="360"/>
        <end position="379"/>
    </location>
</feature>
<proteinExistence type="predicted"/>
<dbReference type="Proteomes" id="UP000481583">
    <property type="component" value="Unassembled WGS sequence"/>
</dbReference>
<sequence length="724" mass="75428">MSRLLGRLGGAAAAHPWRTISAWLLTIAAAVALMTTFGGTPQDDYTVPDTPSQAGTDFLTERFPEMSGTNARVIVHDADGGRLKAPVLEDVRERLTKIEGAAAVDRPQLSRDGDTALISVSYDIPVTDFKGSEGTDALRDAAEPAERAGLDVELGGQVPENITKPSGTAEAIGFAAALIILLLALRSLTAAGLPLVVALAGLALGTAIVTLLSAAMDVSTIAPTVATMVGLGVGIDYALLLVARQTEGLRRGLTPRAAAAEATATAGASVVIAGITVLLCLFGLRLTGLPVYASFGYATFAAVGAVMAAALTLVPALCGLAGRRLLPKAERLGLTTRKTGKPKRSPLTERWARAVVRRPIPAALGALVVLLALAAPLLGMRTWPQDAGSQPTSNTTRQAYDIVEAEYGAGANGPLQVAVDLDKIPADRLPGLREDLAADPGVAAVAPPALNEARDAAVLNVTPKTGPQDEATPELLDRLRADALPADGAEITGTVAVFADISDRLSERLWVVIPFVVGLALILLTVLFRAPVAALKASLMNLLSVAAAYGVMTAVFQSDAGARALGLPHEVPVSSWVPVLMFTVLFGLSMDYEVFLLSRVREDWLVTRDPHGSVVRGLSATGRVITSAAAIMVAVFTGFAIDPDVTVKMMGFGMAVAVLADATIIRMVLVPATMTLLGNANWWCPRWLARILPEPRVEHAREAVQPESRDSASSSQPVSSASGK</sequence>
<evidence type="ECO:0000313" key="10">
    <source>
        <dbReference type="Proteomes" id="UP000481583"/>
    </source>
</evidence>
<evidence type="ECO:0000256" key="4">
    <source>
        <dbReference type="ARBA" id="ARBA00022989"/>
    </source>
</evidence>
<feature type="transmembrane region" description="Helical" evidence="7">
    <location>
        <begin position="576"/>
        <end position="597"/>
    </location>
</feature>
<feature type="region of interest" description="Disordered" evidence="6">
    <location>
        <begin position="699"/>
        <end position="724"/>
    </location>
</feature>
<dbReference type="InterPro" id="IPR050545">
    <property type="entry name" value="Mycobact_MmpL"/>
</dbReference>
<dbReference type="SUPFAM" id="SSF82866">
    <property type="entry name" value="Multidrug efflux transporter AcrB transmembrane domain"/>
    <property type="match status" value="2"/>
</dbReference>
<dbReference type="RefSeq" id="WP_165240345.1">
    <property type="nucleotide sequence ID" value="NZ_JAAKZV010000122.1"/>
</dbReference>
<dbReference type="Gene3D" id="1.20.1640.10">
    <property type="entry name" value="Multidrug efflux transporter AcrB transmembrane domain"/>
    <property type="match status" value="2"/>
</dbReference>
<dbReference type="InterPro" id="IPR004869">
    <property type="entry name" value="MMPL_dom"/>
</dbReference>
<feature type="compositionally biased region" description="Low complexity" evidence="6">
    <location>
        <begin position="711"/>
        <end position="724"/>
    </location>
</feature>
<dbReference type="Pfam" id="PF03176">
    <property type="entry name" value="MMPL"/>
    <property type="match status" value="2"/>
</dbReference>